<dbReference type="InterPro" id="IPR001841">
    <property type="entry name" value="Znf_RING"/>
</dbReference>
<proteinExistence type="predicted"/>
<dbReference type="InterPro" id="IPR013083">
    <property type="entry name" value="Znf_RING/FYVE/PHD"/>
</dbReference>
<dbReference type="PROSITE" id="PS50089">
    <property type="entry name" value="ZF_RING_2"/>
    <property type="match status" value="1"/>
</dbReference>
<evidence type="ECO:0000313" key="2">
    <source>
        <dbReference type="EMBL" id="QHS84228.1"/>
    </source>
</evidence>
<organism evidence="2">
    <name type="scientific">viral metagenome</name>
    <dbReference type="NCBI Taxonomy" id="1070528"/>
    <lineage>
        <taxon>unclassified sequences</taxon>
        <taxon>metagenomes</taxon>
        <taxon>organismal metagenomes</taxon>
    </lineage>
</organism>
<dbReference type="SUPFAM" id="SSF57850">
    <property type="entry name" value="RING/U-box"/>
    <property type="match status" value="1"/>
</dbReference>
<accession>A0A6C0AWV6</accession>
<sequence length="187" mass="22367">MYECDNIVNNIQDNLISKKHYIENYSIFNKKNFCVKKNEKKNDCKDCMCLICMDECTDLPNCYQCNTCNVIYHQNCIETWFKDNKKSCPACRADWGIKAKPPKYVLSQYHNLTFYYESKLNEFKILEHYTVDTLSRYYNISDKENLNQDILRYIPEYIRNNSIESRSNIDMTTRPIMSNGTIHLFNF</sequence>
<feature type="domain" description="RING-type" evidence="1">
    <location>
        <begin position="49"/>
        <end position="92"/>
    </location>
</feature>
<protein>
    <recommendedName>
        <fullName evidence="1">RING-type domain-containing protein</fullName>
    </recommendedName>
</protein>
<name>A0A6C0AWV6_9ZZZZ</name>
<dbReference type="AlphaFoldDB" id="A0A6C0AWV6"/>
<dbReference type="Pfam" id="PF13639">
    <property type="entry name" value="zf-RING_2"/>
    <property type="match status" value="1"/>
</dbReference>
<evidence type="ECO:0000259" key="1">
    <source>
        <dbReference type="PROSITE" id="PS50089"/>
    </source>
</evidence>
<dbReference type="EMBL" id="MN738775">
    <property type="protein sequence ID" value="QHS84228.1"/>
    <property type="molecule type" value="Genomic_DNA"/>
</dbReference>
<reference evidence="2" key="1">
    <citation type="journal article" date="2020" name="Nature">
        <title>Giant virus diversity and host interactions through global metagenomics.</title>
        <authorList>
            <person name="Schulz F."/>
            <person name="Roux S."/>
            <person name="Paez-Espino D."/>
            <person name="Jungbluth S."/>
            <person name="Walsh D.A."/>
            <person name="Denef V.J."/>
            <person name="McMahon K.D."/>
            <person name="Konstantinidis K.T."/>
            <person name="Eloe-Fadrosh E.A."/>
            <person name="Kyrpides N.C."/>
            <person name="Woyke T."/>
        </authorList>
    </citation>
    <scope>NUCLEOTIDE SEQUENCE</scope>
    <source>
        <strain evidence="2">GVMAG-S-ERX555965-48</strain>
    </source>
</reference>
<dbReference type="Gene3D" id="3.30.40.10">
    <property type="entry name" value="Zinc/RING finger domain, C3HC4 (zinc finger)"/>
    <property type="match status" value="1"/>
</dbReference>